<dbReference type="InterPro" id="IPR037185">
    <property type="entry name" value="EmrE-like"/>
</dbReference>
<protein>
    <recommendedName>
        <fullName evidence="2">EamA domain-containing protein</fullName>
    </recommendedName>
</protein>
<proteinExistence type="predicted"/>
<accession>A0ABN9UC45</accession>
<evidence type="ECO:0000313" key="3">
    <source>
        <dbReference type="EMBL" id="CAK0857002.1"/>
    </source>
</evidence>
<gene>
    <name evidence="3" type="ORF">PCOR1329_LOCUS47234</name>
</gene>
<evidence type="ECO:0000259" key="2">
    <source>
        <dbReference type="Pfam" id="PF00892"/>
    </source>
</evidence>
<keyword evidence="4" id="KW-1185">Reference proteome</keyword>
<feature type="transmembrane region" description="Helical" evidence="1">
    <location>
        <begin position="80"/>
        <end position="98"/>
    </location>
</feature>
<feature type="transmembrane region" description="Helical" evidence="1">
    <location>
        <begin position="201"/>
        <end position="220"/>
    </location>
</feature>
<dbReference type="InterPro" id="IPR000620">
    <property type="entry name" value="EamA_dom"/>
</dbReference>
<evidence type="ECO:0000256" key="1">
    <source>
        <dbReference type="SAM" id="Phobius"/>
    </source>
</evidence>
<feature type="transmembrane region" description="Helical" evidence="1">
    <location>
        <begin position="110"/>
        <end position="129"/>
    </location>
</feature>
<feature type="transmembrane region" description="Helical" evidence="1">
    <location>
        <begin position="289"/>
        <end position="307"/>
    </location>
</feature>
<feature type="domain" description="EamA" evidence="2">
    <location>
        <begin position="50"/>
        <end position="179"/>
    </location>
</feature>
<feature type="transmembrane region" description="Helical" evidence="1">
    <location>
        <begin position="46"/>
        <end position="68"/>
    </location>
</feature>
<sequence>MPGARAQRFLPAPGGGPVASWLEKASGQYGTLGRARGAVDLRPPVALVHLALCTGYALFGGGAIVGKFGVHGSNPIVFELARELISACLLLGAVRLAGRAPLPERADVPRVLLGGLAFFTNQVAWFVGLKLADPVVGSAWQALLPIVTAGLSVAMGQSKIQATHALGIVVATGGAILMVVLDSSGGHAGGQGRGSSWDTRLLSHLLFCVGIFGTSAYFLVDGSLGSKYSAHATVMWSNMVGSVLLVISECWALRCAPLMNLLCYSGNEFLQAQCITQGLSIPREILEPLGYEVIICTLVAWPLLSWANQHTDPSVTTVYMSIHPVASTTISAFLVCWYGVEWGLRYDMGLPGCKDLGVLLIVCGLLITFRSDQASRHCSAVISK</sequence>
<feature type="transmembrane region" description="Helical" evidence="1">
    <location>
        <begin position="319"/>
        <end position="340"/>
    </location>
</feature>
<keyword evidence="1" id="KW-1133">Transmembrane helix</keyword>
<comment type="caution">
    <text evidence="3">The sequence shown here is derived from an EMBL/GenBank/DDBJ whole genome shotgun (WGS) entry which is preliminary data.</text>
</comment>
<feature type="transmembrane region" description="Helical" evidence="1">
    <location>
        <begin position="135"/>
        <end position="155"/>
    </location>
</feature>
<dbReference type="Proteomes" id="UP001189429">
    <property type="component" value="Unassembled WGS sequence"/>
</dbReference>
<dbReference type="SUPFAM" id="SSF103481">
    <property type="entry name" value="Multidrug resistance efflux transporter EmrE"/>
    <property type="match status" value="2"/>
</dbReference>
<keyword evidence="1" id="KW-0472">Membrane</keyword>
<organism evidence="3 4">
    <name type="scientific">Prorocentrum cordatum</name>
    <dbReference type="NCBI Taxonomy" id="2364126"/>
    <lineage>
        <taxon>Eukaryota</taxon>
        <taxon>Sar</taxon>
        <taxon>Alveolata</taxon>
        <taxon>Dinophyceae</taxon>
        <taxon>Prorocentrales</taxon>
        <taxon>Prorocentraceae</taxon>
        <taxon>Prorocentrum</taxon>
    </lineage>
</organism>
<name>A0ABN9UC45_9DINO</name>
<evidence type="ECO:0000313" key="4">
    <source>
        <dbReference type="Proteomes" id="UP001189429"/>
    </source>
</evidence>
<feature type="transmembrane region" description="Helical" evidence="1">
    <location>
        <begin position="162"/>
        <end position="181"/>
    </location>
</feature>
<reference evidence="3" key="1">
    <citation type="submission" date="2023-10" db="EMBL/GenBank/DDBJ databases">
        <authorList>
            <person name="Chen Y."/>
            <person name="Shah S."/>
            <person name="Dougan E. K."/>
            <person name="Thang M."/>
            <person name="Chan C."/>
        </authorList>
    </citation>
    <scope>NUCLEOTIDE SEQUENCE [LARGE SCALE GENOMIC DNA]</scope>
</reference>
<keyword evidence="1" id="KW-0812">Transmembrane</keyword>
<dbReference type="PANTHER" id="PTHR22911">
    <property type="entry name" value="ACYL-MALONYL CONDENSING ENZYME-RELATED"/>
    <property type="match status" value="1"/>
</dbReference>
<dbReference type="Pfam" id="PF00892">
    <property type="entry name" value="EamA"/>
    <property type="match status" value="1"/>
</dbReference>
<dbReference type="PANTHER" id="PTHR22911:SF79">
    <property type="entry name" value="MOBA-LIKE NTP TRANSFERASE DOMAIN-CONTAINING PROTEIN"/>
    <property type="match status" value="1"/>
</dbReference>
<dbReference type="EMBL" id="CAUYUJ010015690">
    <property type="protein sequence ID" value="CAK0857002.1"/>
    <property type="molecule type" value="Genomic_DNA"/>
</dbReference>